<comment type="catalytic activity">
    <reaction evidence="1">
        <text>beta-D-fructose 1,6-bisphosphate = D-glyceraldehyde 3-phosphate + dihydroxyacetone phosphate</text>
        <dbReference type="Rhea" id="RHEA:14729"/>
        <dbReference type="ChEBI" id="CHEBI:32966"/>
        <dbReference type="ChEBI" id="CHEBI:57642"/>
        <dbReference type="ChEBI" id="CHEBI:59776"/>
        <dbReference type="EC" id="4.1.2.13"/>
    </reaction>
</comment>
<organism evidence="2 3">
    <name type="scientific">Scytalidium lignicola</name>
    <name type="common">Hyphomycete</name>
    <dbReference type="NCBI Taxonomy" id="5539"/>
    <lineage>
        <taxon>Eukaryota</taxon>
        <taxon>Fungi</taxon>
        <taxon>Dikarya</taxon>
        <taxon>Ascomycota</taxon>
        <taxon>Pezizomycotina</taxon>
        <taxon>Leotiomycetes</taxon>
        <taxon>Leotiomycetes incertae sedis</taxon>
        <taxon>Scytalidium</taxon>
    </lineage>
</organism>
<accession>A0A3E2GYN2</accession>
<comment type="caution">
    <text evidence="2">The sequence shown here is derived from an EMBL/GenBank/DDBJ whole genome shotgun (WGS) entry which is preliminary data.</text>
</comment>
<dbReference type="GO" id="GO:0008270">
    <property type="term" value="F:zinc ion binding"/>
    <property type="evidence" value="ECO:0007669"/>
    <property type="project" value="UniProtKB-UniRule"/>
</dbReference>
<proteinExistence type="inferred from homology"/>
<dbReference type="Proteomes" id="UP000258309">
    <property type="component" value="Unassembled WGS sequence"/>
</dbReference>
<evidence type="ECO:0000313" key="3">
    <source>
        <dbReference type="Proteomes" id="UP000258309"/>
    </source>
</evidence>
<comment type="similarity">
    <text evidence="1">Belongs to the class II fructose-bisphosphate aldolase family.</text>
</comment>
<dbReference type="Gene3D" id="3.20.20.70">
    <property type="entry name" value="Aldolase class I"/>
    <property type="match status" value="1"/>
</dbReference>
<dbReference type="OrthoDB" id="2558351at2759"/>
<dbReference type="GO" id="GO:0004332">
    <property type="term" value="F:fructose-bisphosphate aldolase activity"/>
    <property type="evidence" value="ECO:0007669"/>
    <property type="project" value="UniProtKB-EC"/>
</dbReference>
<keyword evidence="1" id="KW-0862">Zinc</keyword>
<feature type="non-terminal residue" evidence="2">
    <location>
        <position position="1"/>
    </location>
</feature>
<reference evidence="2 3" key="1">
    <citation type="submission" date="2018-05" db="EMBL/GenBank/DDBJ databases">
        <title>Draft genome sequence of Scytalidium lignicola DSM 105466, a ubiquitous saprotrophic fungus.</title>
        <authorList>
            <person name="Buettner E."/>
            <person name="Gebauer A.M."/>
            <person name="Hofrichter M."/>
            <person name="Liers C."/>
            <person name="Kellner H."/>
        </authorList>
    </citation>
    <scope>NUCLEOTIDE SEQUENCE [LARGE SCALE GENOMIC DNA]</scope>
    <source>
        <strain evidence="2 3">DSM 105466</strain>
    </source>
</reference>
<dbReference type="InterPro" id="IPR013785">
    <property type="entry name" value="Aldolase_TIM"/>
</dbReference>
<dbReference type="SUPFAM" id="SSF51569">
    <property type="entry name" value="Aldolase"/>
    <property type="match status" value="1"/>
</dbReference>
<dbReference type="EC" id="4.1.2.13" evidence="1"/>
<feature type="non-terminal residue" evidence="2">
    <location>
        <position position="329"/>
    </location>
</feature>
<gene>
    <name evidence="2" type="ORF">B7463_g10071</name>
</gene>
<dbReference type="PANTHER" id="PTHR30304:SF0">
    <property type="entry name" value="D-TAGATOSE-1,6-BISPHOSPHATE ALDOLASE SUBUNIT GATY-RELATED"/>
    <property type="match status" value="1"/>
</dbReference>
<comment type="function">
    <text evidence="1">Catalyzes the aldol condensation of dihydroxyacetone phosphate (DHAP or glycerone-phosphate) with glyceraldehyde 3-phosphate (G3P) to form fructose 1,6-bisphosphate (FBP) in gluconeogenesis and the reverse reaction in glycolysis.</text>
</comment>
<keyword evidence="1" id="KW-0456">Lyase</keyword>
<dbReference type="AlphaFoldDB" id="A0A3E2GYN2"/>
<dbReference type="STRING" id="5539.A0A3E2GYN2"/>
<comment type="cofactor">
    <cofactor evidence="1">
        <name>Zn(2+)</name>
        <dbReference type="ChEBI" id="CHEBI:29105"/>
    </cofactor>
    <text evidence="1">Binds 2 Zn(2+) ions per subunit. One is catalytic and the other provides a structural contribution.</text>
</comment>
<keyword evidence="1" id="KW-0324">Glycolysis</keyword>
<dbReference type="InterPro" id="IPR000771">
    <property type="entry name" value="FBA_II"/>
</dbReference>
<evidence type="ECO:0000256" key="1">
    <source>
        <dbReference type="RuleBase" id="RU366023"/>
    </source>
</evidence>
<sequence>MDITKNKSIRMLKAAAEGNYGIPAIVCYNMEQILSAICAAEAKQSPAMVMLFPHALHQYGPLLVHLAAEACMQAKVPVALHLDHEQDEQQIKYAASLPFDSIMIDMSHYDLVDNLKKTKELTEYCHARGIAVEAEAGRIEGGEDGLKDTGVLGNIRTTPEMALQFMNTGIDFLAPSIGNVHGGHPDGPFQFEYDRLTSIKNAVQGQVQLVLHGTTGDLEVKQSVRHGVAKVNLNRHLAIWSRKKLNVSVISALVAGGLRARRVKDGADSFGRKSMARFFEGSQWRGFAGSRWRGLSKEVNGEASQEVDSEVLMPFFWPKACGEMKHRLT</sequence>
<dbReference type="Pfam" id="PF01116">
    <property type="entry name" value="F_bP_aldolase"/>
    <property type="match status" value="1"/>
</dbReference>
<keyword evidence="3" id="KW-1185">Reference proteome</keyword>
<dbReference type="InterPro" id="IPR050246">
    <property type="entry name" value="Class_II_FBP_aldolase"/>
</dbReference>
<keyword evidence="1" id="KW-0479">Metal-binding</keyword>
<evidence type="ECO:0000313" key="2">
    <source>
        <dbReference type="EMBL" id="RFU26275.1"/>
    </source>
</evidence>
<dbReference type="PANTHER" id="PTHR30304">
    <property type="entry name" value="D-TAGATOSE-1,6-BISPHOSPHATE ALDOLASE"/>
    <property type="match status" value="1"/>
</dbReference>
<name>A0A3E2GYN2_SCYLI</name>
<protein>
    <recommendedName>
        <fullName evidence="1">Fructose-bisphosphate aldolase</fullName>
        <shortName evidence="1">FBP aldolase</shortName>
        <ecNumber evidence="1">4.1.2.13</ecNumber>
    </recommendedName>
</protein>
<comment type="pathway">
    <text evidence="1">Carbohydrate degradation; glycolysis; D-glyceraldehyde 3-phosphate and glycerone phosphate from D-glucose: step 4/4.</text>
</comment>
<dbReference type="UniPathway" id="UPA00109">
    <property type="reaction ID" value="UER00183"/>
</dbReference>
<dbReference type="GO" id="GO:0006096">
    <property type="term" value="P:glycolytic process"/>
    <property type="evidence" value="ECO:0007669"/>
    <property type="project" value="UniProtKB-UniPathway"/>
</dbReference>
<dbReference type="EMBL" id="NCSJ02000272">
    <property type="protein sequence ID" value="RFU26275.1"/>
    <property type="molecule type" value="Genomic_DNA"/>
</dbReference>